<dbReference type="Gene3D" id="1.10.1200.10">
    <property type="entry name" value="ACP-like"/>
    <property type="match status" value="1"/>
</dbReference>
<dbReference type="EMBL" id="MTQA01000077">
    <property type="protein sequence ID" value="PNP80413.1"/>
    <property type="molecule type" value="Genomic_DNA"/>
</dbReference>
<dbReference type="InterPro" id="IPR006162">
    <property type="entry name" value="Ppantetheine_attach_site"/>
</dbReference>
<dbReference type="Gene3D" id="3.40.50.720">
    <property type="entry name" value="NAD(P)-binding Rossmann-like Domain"/>
    <property type="match status" value="2"/>
</dbReference>
<dbReference type="GO" id="GO:0006633">
    <property type="term" value="P:fatty acid biosynthetic process"/>
    <property type="evidence" value="ECO:0007669"/>
    <property type="project" value="TreeGrafter"/>
</dbReference>
<dbReference type="InterPro" id="IPR013154">
    <property type="entry name" value="ADH-like_N"/>
</dbReference>
<dbReference type="OrthoDB" id="329835at2759"/>
<dbReference type="Gene3D" id="3.90.180.10">
    <property type="entry name" value="Medium-chain alcohol dehydrogenases, catalytic domain"/>
    <property type="match status" value="1"/>
</dbReference>
<dbReference type="Proteomes" id="UP000236664">
    <property type="component" value="Unassembled WGS sequence"/>
</dbReference>
<dbReference type="Pfam" id="PF00107">
    <property type="entry name" value="ADH_zinc_N"/>
    <property type="match status" value="1"/>
</dbReference>
<dbReference type="InterPro" id="IPR057326">
    <property type="entry name" value="KR_dom"/>
</dbReference>
<evidence type="ECO:0000313" key="7">
    <source>
        <dbReference type="Proteomes" id="UP000236664"/>
    </source>
</evidence>
<keyword evidence="2" id="KW-0597">Phosphoprotein</keyword>
<dbReference type="InterPro" id="IPR020843">
    <property type="entry name" value="ER"/>
</dbReference>
<dbReference type="InterPro" id="IPR013968">
    <property type="entry name" value="PKS_KR"/>
</dbReference>
<organism evidence="6 7">
    <name type="scientific">Gibberella nygamai</name>
    <name type="common">Bean root rot disease fungus</name>
    <name type="synonym">Fusarium nygamai</name>
    <dbReference type="NCBI Taxonomy" id="42673"/>
    <lineage>
        <taxon>Eukaryota</taxon>
        <taxon>Fungi</taxon>
        <taxon>Dikarya</taxon>
        <taxon>Ascomycota</taxon>
        <taxon>Pezizomycotina</taxon>
        <taxon>Sordariomycetes</taxon>
        <taxon>Hypocreomycetidae</taxon>
        <taxon>Hypocreales</taxon>
        <taxon>Nectriaceae</taxon>
        <taxon>Fusarium</taxon>
        <taxon>Fusarium fujikuroi species complex</taxon>
    </lineage>
</organism>
<evidence type="ECO:0000313" key="6">
    <source>
        <dbReference type="EMBL" id="PNP80413.1"/>
    </source>
</evidence>
<dbReference type="PROSITE" id="PS50075">
    <property type="entry name" value="CARRIER"/>
    <property type="match status" value="1"/>
</dbReference>
<dbReference type="SUPFAM" id="SSF50129">
    <property type="entry name" value="GroES-like"/>
    <property type="match status" value="1"/>
</dbReference>
<dbReference type="Pfam" id="PF08240">
    <property type="entry name" value="ADH_N"/>
    <property type="match status" value="1"/>
</dbReference>
<dbReference type="GO" id="GO:0016491">
    <property type="term" value="F:oxidoreductase activity"/>
    <property type="evidence" value="ECO:0007669"/>
    <property type="project" value="UniProtKB-KW"/>
</dbReference>
<dbReference type="SUPFAM" id="SSF47336">
    <property type="entry name" value="ACP-like"/>
    <property type="match status" value="1"/>
</dbReference>
<dbReference type="SMART" id="SM00823">
    <property type="entry name" value="PKS_PP"/>
    <property type="match status" value="1"/>
</dbReference>
<dbReference type="GO" id="GO:0031177">
    <property type="term" value="F:phosphopantetheine binding"/>
    <property type="evidence" value="ECO:0007669"/>
    <property type="project" value="InterPro"/>
</dbReference>
<dbReference type="PROSITE" id="PS00012">
    <property type="entry name" value="PHOSPHOPANTETHEINE"/>
    <property type="match status" value="1"/>
</dbReference>
<dbReference type="GO" id="GO:0044550">
    <property type="term" value="P:secondary metabolite biosynthetic process"/>
    <property type="evidence" value="ECO:0007669"/>
    <property type="project" value="TreeGrafter"/>
</dbReference>
<accession>A0A2K0WDQ6</accession>
<comment type="caution">
    <text evidence="6">The sequence shown here is derived from an EMBL/GenBank/DDBJ whole genome shotgun (WGS) entry which is preliminary data.</text>
</comment>
<evidence type="ECO:0000259" key="5">
    <source>
        <dbReference type="PROSITE" id="PS50075"/>
    </source>
</evidence>
<feature type="domain" description="Carrier" evidence="5">
    <location>
        <begin position="720"/>
        <end position="794"/>
    </location>
</feature>
<keyword evidence="7" id="KW-1185">Reference proteome</keyword>
<keyword evidence="1" id="KW-0596">Phosphopantetheine</keyword>
<sequence>MRNENPDKNLATILLGSDALHDIEQTSHLIYSTFSSTTGDKEYVIEDGVPWVTRYSSAIDLDVNIANQFSKTASETMRLGDTCSTLQVSIQQPGVPETLRFEPVIRKGDLAADEVEIEPRAFGVNSQDILTVMGHGEEHFFGREGSGIVLKVGTSVTYFAPGDRVYYVAPESFRTRLSIKASYCHRIPDALTFADAASIPVAFVTALSCTRDLGRLQAGERILIHSAASDIGQACIQLAMHYNAEVFIVTECSSDAELLRERYGIENDHIFTNCVGVLAERIRLVCGGGGIDIVINFLSGESVYQSCKCLAPFGRFIQIGHTPEPMDFRSLQQGTSFTQFSFDLLFTKSPAKIKSLMVDIEASIAKGVFKPVFPLTHDTATNLPNAIHAAKTKGQTGKTVITIGPEDTVSVHPSVRNTLRLNPNATYILVGGLGGIGRSVALHMAKSGAKHLAFLSRSGASDKNAKGLDEDLEKLGASTVFHTCDIGDPDQVRDVLEQYDGSSIPRIAGCIQAAMVLRDGIFENMTHDDFKTSLRPKIRGSWNLHQFLPHELDFFILLSSISGVTGNPGQANYAAGNSFMDSLAHYRRQQGLVATSIDLGLMLDVGFVAEGQGTSNLKKWETVGIYEEELLLLMSVAMRGQLPDPGDGVSPEIPAQIVTGLATGRHVAEHSLDQPFYFSDPRFKQLVTSGLEPGSLDYTDKSMSLRAALGSSTSLAQASYVITDTIKKQLARIMDKDVENIEAGKPLHTYGVDSLSAVEIRNWLAKDIQSEVGIFDILGSPSILSLADKVTTTSKLTAHLISKD</sequence>
<keyword evidence="3" id="KW-0560">Oxidoreductase</keyword>
<dbReference type="InterPro" id="IPR036291">
    <property type="entry name" value="NAD(P)-bd_dom_sf"/>
</dbReference>
<gene>
    <name evidence="6" type="ORF">FNYG_06012</name>
</gene>
<dbReference type="PANTHER" id="PTHR43775">
    <property type="entry name" value="FATTY ACID SYNTHASE"/>
    <property type="match status" value="1"/>
</dbReference>
<dbReference type="InterPro" id="IPR050091">
    <property type="entry name" value="PKS_NRPS_Biosynth_Enz"/>
</dbReference>
<dbReference type="Pfam" id="PF08659">
    <property type="entry name" value="KR"/>
    <property type="match status" value="1"/>
</dbReference>
<keyword evidence="4" id="KW-0511">Multifunctional enzyme</keyword>
<reference evidence="6 7" key="1">
    <citation type="submission" date="2017-06" db="EMBL/GenBank/DDBJ databases">
        <title>Genome of Fusarium nygamai isolate CS10214.</title>
        <authorList>
            <person name="Gardiner D.M."/>
            <person name="Obanor F."/>
            <person name="Kazan K."/>
        </authorList>
    </citation>
    <scope>NUCLEOTIDE SEQUENCE [LARGE SCALE GENOMIC DNA]</scope>
    <source>
        <strain evidence="6 7">CS10214</strain>
    </source>
</reference>
<dbReference type="PANTHER" id="PTHR43775:SF37">
    <property type="entry name" value="SI:DKEY-61P9.11"/>
    <property type="match status" value="1"/>
</dbReference>
<dbReference type="SUPFAM" id="SSF51735">
    <property type="entry name" value="NAD(P)-binding Rossmann-fold domains"/>
    <property type="match status" value="2"/>
</dbReference>
<dbReference type="SMART" id="SM00829">
    <property type="entry name" value="PKS_ER"/>
    <property type="match status" value="1"/>
</dbReference>
<dbReference type="InterPro" id="IPR036736">
    <property type="entry name" value="ACP-like_sf"/>
</dbReference>
<evidence type="ECO:0000256" key="2">
    <source>
        <dbReference type="ARBA" id="ARBA00022553"/>
    </source>
</evidence>
<dbReference type="InterPro" id="IPR013149">
    <property type="entry name" value="ADH-like_C"/>
</dbReference>
<dbReference type="CDD" id="cd05195">
    <property type="entry name" value="enoyl_red"/>
    <property type="match status" value="1"/>
</dbReference>
<dbReference type="AlphaFoldDB" id="A0A2K0WDQ6"/>
<protein>
    <recommendedName>
        <fullName evidence="5">Carrier domain-containing protein</fullName>
    </recommendedName>
</protein>
<dbReference type="InterPro" id="IPR011032">
    <property type="entry name" value="GroES-like_sf"/>
</dbReference>
<evidence type="ECO:0000256" key="1">
    <source>
        <dbReference type="ARBA" id="ARBA00022450"/>
    </source>
</evidence>
<evidence type="ECO:0000256" key="4">
    <source>
        <dbReference type="ARBA" id="ARBA00023268"/>
    </source>
</evidence>
<dbReference type="InterPro" id="IPR009081">
    <property type="entry name" value="PP-bd_ACP"/>
</dbReference>
<dbReference type="STRING" id="42673.A0A2K0WDQ6"/>
<name>A0A2K0WDQ6_GIBNY</name>
<dbReference type="SMART" id="SM00822">
    <property type="entry name" value="PKS_KR"/>
    <property type="match status" value="1"/>
</dbReference>
<dbReference type="Pfam" id="PF23297">
    <property type="entry name" value="ACP_SdgA_C"/>
    <property type="match status" value="1"/>
</dbReference>
<evidence type="ECO:0000256" key="3">
    <source>
        <dbReference type="ARBA" id="ARBA00023002"/>
    </source>
</evidence>
<dbReference type="InterPro" id="IPR020806">
    <property type="entry name" value="PKS_PP-bd"/>
</dbReference>
<dbReference type="GO" id="GO:0004312">
    <property type="term" value="F:fatty acid synthase activity"/>
    <property type="evidence" value="ECO:0007669"/>
    <property type="project" value="TreeGrafter"/>
</dbReference>
<proteinExistence type="predicted"/>